<dbReference type="EC" id="4.2.1.46" evidence="5"/>
<dbReference type="OrthoDB" id="4907at2157"/>
<dbReference type="InterPro" id="IPR005888">
    <property type="entry name" value="dTDP_Gluc_deHydtase"/>
</dbReference>
<dbReference type="PANTHER" id="PTHR43000">
    <property type="entry name" value="DTDP-D-GLUCOSE 4,6-DEHYDRATASE-RELATED"/>
    <property type="match status" value="1"/>
</dbReference>
<accession>A0A5N5UGW0</accession>
<dbReference type="AlphaFoldDB" id="A0A5N5UGW0"/>
<dbReference type="InterPro" id="IPR036291">
    <property type="entry name" value="NAD(P)-bd_dom_sf"/>
</dbReference>
<evidence type="ECO:0000256" key="2">
    <source>
        <dbReference type="ARBA" id="ARBA00023027"/>
    </source>
</evidence>
<evidence type="ECO:0000313" key="6">
    <source>
        <dbReference type="Proteomes" id="UP000326302"/>
    </source>
</evidence>
<protein>
    <submittedName>
        <fullName evidence="5">dTDP-glucose 4,6-dehydratase</fullName>
        <ecNumber evidence="5">4.2.1.46</ecNumber>
    </submittedName>
</protein>
<proteinExistence type="predicted"/>
<dbReference type="Gene3D" id="3.90.25.10">
    <property type="entry name" value="UDP-galactose 4-epimerase, domain 1"/>
    <property type="match status" value="1"/>
</dbReference>
<keyword evidence="3 5" id="KW-0456">Lyase</keyword>
<dbReference type="EMBL" id="QJOW01000001">
    <property type="protein sequence ID" value="KAB7517967.1"/>
    <property type="molecule type" value="Genomic_DNA"/>
</dbReference>
<comment type="cofactor">
    <cofactor evidence="1">
        <name>NAD(+)</name>
        <dbReference type="ChEBI" id="CHEBI:57540"/>
    </cofactor>
</comment>
<gene>
    <name evidence="5" type="primary">rfbB</name>
    <name evidence="5" type="ORF">DMP03_00960</name>
</gene>
<evidence type="ECO:0000256" key="1">
    <source>
        <dbReference type="ARBA" id="ARBA00001911"/>
    </source>
</evidence>
<organism evidence="5 6">
    <name type="scientific">Halosegnis rubeus</name>
    <dbReference type="NCBI Taxonomy" id="2212850"/>
    <lineage>
        <taxon>Archaea</taxon>
        <taxon>Methanobacteriati</taxon>
        <taxon>Methanobacteriota</taxon>
        <taxon>Stenosarchaea group</taxon>
        <taxon>Halobacteria</taxon>
        <taxon>Halobacteriales</taxon>
        <taxon>Natronomonadaceae</taxon>
        <taxon>Halosegnis</taxon>
    </lineage>
</organism>
<dbReference type="SUPFAM" id="SSF51735">
    <property type="entry name" value="NAD(P)-binding Rossmann-fold domains"/>
    <property type="match status" value="1"/>
</dbReference>
<dbReference type="GO" id="GO:0009225">
    <property type="term" value="P:nucleotide-sugar metabolic process"/>
    <property type="evidence" value="ECO:0007669"/>
    <property type="project" value="InterPro"/>
</dbReference>
<dbReference type="RefSeq" id="WP_152118870.1">
    <property type="nucleotide sequence ID" value="NZ_QJOW01000001.1"/>
</dbReference>
<evidence type="ECO:0000259" key="4">
    <source>
        <dbReference type="Pfam" id="PF16363"/>
    </source>
</evidence>
<evidence type="ECO:0000256" key="3">
    <source>
        <dbReference type="ARBA" id="ARBA00023239"/>
    </source>
</evidence>
<sequence>MNILVTGGAGFIGSNYVRHVLEATDAHVTTVDALTYAGNRSNFPDHDRHEFVEGDITNRELVNDLVVDADQIVNFAAESHVDRSIDGAATFVQSNVEGVATLLDACVEHGIDRFVQISTDEVYGEIAEGEFVEGDKLTPRNPYAATKAGADLLSRSYHVTHDVPVVITRSSNNYGPRQHTEKLIPKLIRRASNGDTLPIYGDGSNVREWTYVTDNCRAVETVRQNGETGEVYNIGSGDEQTNLEIARTVCAAVDASEDLIEFVEDRPGHDQRYALDTQRVRTLGWEPTVSFEEGLAKTVAYYRE</sequence>
<dbReference type="Pfam" id="PF16363">
    <property type="entry name" value="GDP_Man_Dehyd"/>
    <property type="match status" value="1"/>
</dbReference>
<dbReference type="CDD" id="cd05246">
    <property type="entry name" value="dTDP_GD_SDR_e"/>
    <property type="match status" value="1"/>
</dbReference>
<dbReference type="Gene3D" id="3.40.50.720">
    <property type="entry name" value="NAD(P)-binding Rossmann-like Domain"/>
    <property type="match status" value="1"/>
</dbReference>
<dbReference type="NCBIfam" id="TIGR01181">
    <property type="entry name" value="dTDP_gluc_dehyt"/>
    <property type="match status" value="1"/>
</dbReference>
<name>A0A5N5UGW0_9EURY</name>
<keyword evidence="2" id="KW-0520">NAD</keyword>
<feature type="domain" description="NAD(P)-binding" evidence="4">
    <location>
        <begin position="4"/>
        <end position="298"/>
    </location>
</feature>
<dbReference type="GO" id="GO:0008460">
    <property type="term" value="F:dTDP-glucose 4,6-dehydratase activity"/>
    <property type="evidence" value="ECO:0007669"/>
    <property type="project" value="UniProtKB-EC"/>
</dbReference>
<comment type="caution">
    <text evidence="5">The sequence shown here is derived from an EMBL/GenBank/DDBJ whole genome shotgun (WGS) entry which is preliminary data.</text>
</comment>
<reference evidence="5 6" key="1">
    <citation type="submission" date="2019-10" db="EMBL/GenBank/DDBJ databases">
        <title>Unraveling microbial dark matter from salterns through culturing: the case of the genus Halosegnis.</title>
        <authorList>
            <person name="Duran-Viseras A."/>
            <person name="Andrei A.-S."/>
            <person name="Vera-Gargallo B."/>
            <person name="Ghai R."/>
            <person name="Sanchez-Porro C."/>
            <person name="Ventosa A."/>
        </authorList>
    </citation>
    <scope>NUCLEOTIDE SEQUENCE [LARGE SCALE GENOMIC DNA]</scope>
    <source>
        <strain evidence="5 6">F17-44</strain>
    </source>
</reference>
<dbReference type="InterPro" id="IPR016040">
    <property type="entry name" value="NAD(P)-bd_dom"/>
</dbReference>
<evidence type="ECO:0000313" key="5">
    <source>
        <dbReference type="EMBL" id="KAB7517967.1"/>
    </source>
</evidence>
<dbReference type="Proteomes" id="UP000326302">
    <property type="component" value="Unassembled WGS sequence"/>
</dbReference>